<keyword evidence="4" id="KW-1185">Reference proteome</keyword>
<protein>
    <recommendedName>
        <fullName evidence="2">TadE-like domain-containing protein</fullName>
    </recommendedName>
</protein>
<evidence type="ECO:0000313" key="3">
    <source>
        <dbReference type="EMBL" id="WIF96520.1"/>
    </source>
</evidence>
<dbReference type="InterPro" id="IPR012495">
    <property type="entry name" value="TadE-like_dom"/>
</dbReference>
<reference evidence="3 4" key="1">
    <citation type="submission" date="2023-05" db="EMBL/GenBank/DDBJ databases">
        <title>Comparative genomics reveals the evidence of polycyclic aromatic hydrocarbons degradation in moderately halophilic genus Pontibacillus.</title>
        <authorList>
            <person name="Yang H."/>
            <person name="Qian Z."/>
        </authorList>
    </citation>
    <scope>NUCLEOTIDE SEQUENCE [LARGE SCALE GENOMIC DNA]</scope>
    <source>
        <strain evidence="4">HN14</strain>
    </source>
</reference>
<dbReference type="Proteomes" id="UP001236652">
    <property type="component" value="Chromosome"/>
</dbReference>
<name>A0ABY8UVR8_9BACI</name>
<sequence length="218" mass="24881">MKKVMKQIQTFKKDRSGSFTIEASIIFPTLLILTLCLIFFSLVIYQKAMMHYSATTIAERIAYTWDNSKKDWVTGEFKASDYTTYDPGDDGLYWRFTGNDFLEQFGISLEIGDGGVKAKKIDPARIGTVPFGDRPSITYENGLTGNFVKVRLISPLNIPSFTKDLFGIDQLDVTAKRRVNEPVEFMRNVDFAVYAVNQIKNTPNFRSLFSNFRNQSSR</sequence>
<keyword evidence="1" id="KW-0472">Membrane</keyword>
<keyword evidence="1" id="KW-1133">Transmembrane helix</keyword>
<evidence type="ECO:0000313" key="4">
    <source>
        <dbReference type="Proteomes" id="UP001236652"/>
    </source>
</evidence>
<proteinExistence type="predicted"/>
<keyword evidence="1" id="KW-0812">Transmembrane</keyword>
<organism evidence="3 4">
    <name type="scientific">Pontibacillus chungwhensis</name>
    <dbReference type="NCBI Taxonomy" id="265426"/>
    <lineage>
        <taxon>Bacteria</taxon>
        <taxon>Bacillati</taxon>
        <taxon>Bacillota</taxon>
        <taxon>Bacilli</taxon>
        <taxon>Bacillales</taxon>
        <taxon>Bacillaceae</taxon>
        <taxon>Pontibacillus</taxon>
    </lineage>
</organism>
<accession>A0ABY8UVR8</accession>
<evidence type="ECO:0000256" key="1">
    <source>
        <dbReference type="SAM" id="Phobius"/>
    </source>
</evidence>
<evidence type="ECO:0000259" key="2">
    <source>
        <dbReference type="Pfam" id="PF07811"/>
    </source>
</evidence>
<gene>
    <name evidence="3" type="ORF">QNI29_12240</name>
</gene>
<dbReference type="RefSeq" id="WP_231416793.1">
    <property type="nucleotide sequence ID" value="NZ_CP126446.1"/>
</dbReference>
<dbReference type="EMBL" id="CP126446">
    <property type="protein sequence ID" value="WIF96520.1"/>
    <property type="molecule type" value="Genomic_DNA"/>
</dbReference>
<feature type="transmembrane region" description="Helical" evidence="1">
    <location>
        <begin position="21"/>
        <end position="45"/>
    </location>
</feature>
<feature type="domain" description="TadE-like" evidence="2">
    <location>
        <begin position="17"/>
        <end position="56"/>
    </location>
</feature>
<dbReference type="Pfam" id="PF07811">
    <property type="entry name" value="TadE"/>
    <property type="match status" value="1"/>
</dbReference>